<dbReference type="Proteomes" id="UP001732700">
    <property type="component" value="Chromosome 7C"/>
</dbReference>
<accession>A0ACD5ZY03</accession>
<reference evidence="1" key="1">
    <citation type="submission" date="2021-05" db="EMBL/GenBank/DDBJ databases">
        <authorList>
            <person name="Scholz U."/>
            <person name="Mascher M."/>
            <person name="Fiebig A."/>
        </authorList>
    </citation>
    <scope>NUCLEOTIDE SEQUENCE [LARGE SCALE GENOMIC DNA]</scope>
</reference>
<name>A0ACD5ZY03_AVESA</name>
<sequence length="677" mass="75010">MSGSQTGDKKRKVLSIFGFGGLGKTTLAMEVCRRLDTVFQRQAQVSVSQAFDGRKDLQGLLQRVLQQIAKPKASNEEGIKQEDLLGSVDKCSVDELAIKLKVLLTNKRYLIVIDDVWTTSAWSAIISKLPENNCHSRIIVTTRIESVAKACSDTSACGDYMYKIEPLKGEDPRRLFTSIAFGSMNASCPVGLEVAMGDILKKCGGLPLAIVSIGGLLANYNSSDGKDMWERISKSLGSHMESHPSLEGLSQIVAVSFNNLPYHLKGCMMYSSIFPEDYVVEKKRLLSRWIAEGLVMEKRGLTQMEVAEACFDDLVSRGMIIRSADIMSNLNNVSRESCQVHDILLEVLVSKCIEANFASLAGGPYAGMSYNRIRRLSVHGGQQGHKDGPASSSSKISAGLGLKNGNEEIDVRHVRSLSMFDLGEHKLLDQLGKFTLLRVLDLEDSKGVKDKHMGDICRMYLMRFLSLKGTDISFMPPEVGKLEHLQTLDVSETQLAGLPESVTNLHQLERLLFSHKSKWDRLWVAPTGLSKMKALREASRVVIKDNVGAAKEIGDLEQLLGLFVYLDDSSTQYEEVRRELAGSLCRTNSLRWLIVGEMSSNRDTLDYLFDLSTPPPLLRFLRFAGGFSKFPEWVGSLTHLVEFTISWGGLSGDQLFDVLYPASRRSHSSDVSMMALN</sequence>
<keyword evidence="2" id="KW-1185">Reference proteome</keyword>
<reference evidence="1" key="2">
    <citation type="submission" date="2025-09" db="UniProtKB">
        <authorList>
            <consortium name="EnsemblPlants"/>
        </authorList>
    </citation>
    <scope>IDENTIFICATION</scope>
</reference>
<evidence type="ECO:0000313" key="1">
    <source>
        <dbReference type="EnsemblPlants" id="AVESA.00010b.r2.7CG0657440.1.CDS"/>
    </source>
</evidence>
<protein>
    <submittedName>
        <fullName evidence="1">Uncharacterized protein</fullName>
    </submittedName>
</protein>
<proteinExistence type="predicted"/>
<dbReference type="EnsemblPlants" id="AVESA.00010b.r2.7CG0657440.1">
    <property type="protein sequence ID" value="AVESA.00010b.r2.7CG0657440.1.CDS"/>
    <property type="gene ID" value="AVESA.00010b.r2.7CG0657440"/>
</dbReference>
<evidence type="ECO:0000313" key="2">
    <source>
        <dbReference type="Proteomes" id="UP001732700"/>
    </source>
</evidence>
<organism evidence="1 2">
    <name type="scientific">Avena sativa</name>
    <name type="common">Oat</name>
    <dbReference type="NCBI Taxonomy" id="4498"/>
    <lineage>
        <taxon>Eukaryota</taxon>
        <taxon>Viridiplantae</taxon>
        <taxon>Streptophyta</taxon>
        <taxon>Embryophyta</taxon>
        <taxon>Tracheophyta</taxon>
        <taxon>Spermatophyta</taxon>
        <taxon>Magnoliopsida</taxon>
        <taxon>Liliopsida</taxon>
        <taxon>Poales</taxon>
        <taxon>Poaceae</taxon>
        <taxon>BOP clade</taxon>
        <taxon>Pooideae</taxon>
        <taxon>Poodae</taxon>
        <taxon>Poeae</taxon>
        <taxon>Poeae Chloroplast Group 1 (Aveneae type)</taxon>
        <taxon>Aveninae</taxon>
        <taxon>Avena</taxon>
    </lineage>
</organism>